<dbReference type="Gene3D" id="1.10.10.10">
    <property type="entry name" value="Winged helix-like DNA-binding domain superfamily/Winged helix DNA-binding domain"/>
    <property type="match status" value="1"/>
</dbReference>
<reference evidence="7 8" key="1">
    <citation type="submission" date="2020-02" db="EMBL/GenBank/DDBJ databases">
        <title>Rhodobacter translucens sp. nov., a novel bacterium isolated from activated sludge.</title>
        <authorList>
            <person name="Liu J."/>
        </authorList>
    </citation>
    <scope>NUCLEOTIDE SEQUENCE [LARGE SCALE GENOMIC DNA]</scope>
    <source>
        <strain evidence="7 8">HX-7-19</strain>
    </source>
</reference>
<dbReference type="CDD" id="cd17537">
    <property type="entry name" value="REC_FixJ"/>
    <property type="match status" value="1"/>
</dbReference>
<organism evidence="7 8">
    <name type="scientific">Paragemmobacter kunshanensis</name>
    <dbReference type="NCBI Taxonomy" id="2583234"/>
    <lineage>
        <taxon>Bacteria</taxon>
        <taxon>Pseudomonadati</taxon>
        <taxon>Pseudomonadota</taxon>
        <taxon>Alphaproteobacteria</taxon>
        <taxon>Rhodobacterales</taxon>
        <taxon>Paracoccaceae</taxon>
        <taxon>Paragemmobacter</taxon>
    </lineage>
</organism>
<evidence type="ECO:0000259" key="5">
    <source>
        <dbReference type="PROSITE" id="PS50043"/>
    </source>
</evidence>
<dbReference type="InterPro" id="IPR036388">
    <property type="entry name" value="WH-like_DNA-bd_sf"/>
</dbReference>
<dbReference type="CDD" id="cd06170">
    <property type="entry name" value="LuxR_C_like"/>
    <property type="match status" value="1"/>
</dbReference>
<feature type="modified residue" description="4-aspartylphosphate" evidence="4">
    <location>
        <position position="58"/>
    </location>
</feature>
<proteinExistence type="predicted"/>
<dbReference type="PANTHER" id="PTHR44688:SF16">
    <property type="entry name" value="DNA-BINDING TRANSCRIPTIONAL ACTIVATOR DEVR_DOSR"/>
    <property type="match status" value="1"/>
</dbReference>
<gene>
    <name evidence="7" type="ORF">G5V65_17335</name>
</gene>
<dbReference type="InterPro" id="IPR016032">
    <property type="entry name" value="Sig_transdc_resp-reg_C-effctor"/>
</dbReference>
<evidence type="ECO:0000256" key="2">
    <source>
        <dbReference type="ARBA" id="ARBA00023125"/>
    </source>
</evidence>
<dbReference type="PROSITE" id="PS50043">
    <property type="entry name" value="HTH_LUXR_2"/>
    <property type="match status" value="1"/>
</dbReference>
<dbReference type="EMBL" id="JAALFE010000020">
    <property type="protein sequence ID" value="NGQ92659.1"/>
    <property type="molecule type" value="Genomic_DNA"/>
</dbReference>
<dbReference type="PROSITE" id="PS50110">
    <property type="entry name" value="RESPONSE_REGULATORY"/>
    <property type="match status" value="1"/>
</dbReference>
<dbReference type="Pfam" id="PF00196">
    <property type="entry name" value="GerE"/>
    <property type="match status" value="1"/>
</dbReference>
<dbReference type="RefSeq" id="WP_165052549.1">
    <property type="nucleotide sequence ID" value="NZ_JAALFE010000020.1"/>
</dbReference>
<evidence type="ECO:0000259" key="6">
    <source>
        <dbReference type="PROSITE" id="PS50110"/>
    </source>
</evidence>
<keyword evidence="4" id="KW-0597">Phosphoprotein</keyword>
<name>A0A6M1TQU6_9RHOB</name>
<dbReference type="InterPro" id="IPR000792">
    <property type="entry name" value="Tscrpt_reg_LuxR_C"/>
</dbReference>
<evidence type="ECO:0000256" key="1">
    <source>
        <dbReference type="ARBA" id="ARBA00023015"/>
    </source>
</evidence>
<dbReference type="AlphaFoldDB" id="A0A6M1TQU6"/>
<protein>
    <submittedName>
        <fullName evidence="7">Response regulator transcription factor</fullName>
    </submittedName>
</protein>
<dbReference type="PANTHER" id="PTHR44688">
    <property type="entry name" value="DNA-BINDING TRANSCRIPTIONAL ACTIVATOR DEVR_DOSR"/>
    <property type="match status" value="1"/>
</dbReference>
<dbReference type="Gene3D" id="3.40.50.2300">
    <property type="match status" value="1"/>
</dbReference>
<keyword evidence="2" id="KW-0238">DNA-binding</keyword>
<feature type="domain" description="Response regulatory" evidence="6">
    <location>
        <begin position="9"/>
        <end position="127"/>
    </location>
</feature>
<dbReference type="PROSITE" id="PS00622">
    <property type="entry name" value="HTH_LUXR_1"/>
    <property type="match status" value="1"/>
</dbReference>
<dbReference type="GO" id="GO:0006355">
    <property type="term" value="P:regulation of DNA-templated transcription"/>
    <property type="evidence" value="ECO:0007669"/>
    <property type="project" value="InterPro"/>
</dbReference>
<keyword evidence="8" id="KW-1185">Reference proteome</keyword>
<dbReference type="SMART" id="SM00448">
    <property type="entry name" value="REC"/>
    <property type="match status" value="1"/>
</dbReference>
<dbReference type="InterPro" id="IPR011006">
    <property type="entry name" value="CheY-like_superfamily"/>
</dbReference>
<dbReference type="Pfam" id="PF00072">
    <property type="entry name" value="Response_reg"/>
    <property type="match status" value="1"/>
</dbReference>
<dbReference type="SMART" id="SM00421">
    <property type="entry name" value="HTH_LUXR"/>
    <property type="match status" value="1"/>
</dbReference>
<sequence length="208" mass="22573">MSAEPPGFAVHVVDDEEVLRDSLAFLFASRGIATRLWPSGEAFLAAWPQSDCGCIILDVRMEGMTGPQLVDALMQAEGGGAALPPVIFLTGHADVPLAVQTLKGGAFDFLEKPFNDNQIVELALRAMDLHQSRATESTSRADLVARFASLSAREVDVMQLILEGQLNKQIADRLGISVRTVEVHRARVLQKTGARNSVELARLQARLE</sequence>
<dbReference type="GO" id="GO:0000160">
    <property type="term" value="P:phosphorelay signal transduction system"/>
    <property type="evidence" value="ECO:0007669"/>
    <property type="project" value="InterPro"/>
</dbReference>
<dbReference type="PRINTS" id="PR00038">
    <property type="entry name" value="HTHLUXR"/>
</dbReference>
<dbReference type="SUPFAM" id="SSF46894">
    <property type="entry name" value="C-terminal effector domain of the bipartite response regulators"/>
    <property type="match status" value="1"/>
</dbReference>
<feature type="domain" description="HTH luxR-type" evidence="5">
    <location>
        <begin position="143"/>
        <end position="208"/>
    </location>
</feature>
<evidence type="ECO:0000313" key="8">
    <source>
        <dbReference type="Proteomes" id="UP000474758"/>
    </source>
</evidence>
<comment type="caution">
    <text evidence="7">The sequence shown here is derived from an EMBL/GenBank/DDBJ whole genome shotgun (WGS) entry which is preliminary data.</text>
</comment>
<dbReference type="SUPFAM" id="SSF52172">
    <property type="entry name" value="CheY-like"/>
    <property type="match status" value="1"/>
</dbReference>
<evidence type="ECO:0000256" key="3">
    <source>
        <dbReference type="ARBA" id="ARBA00023163"/>
    </source>
</evidence>
<dbReference type="InterPro" id="IPR001789">
    <property type="entry name" value="Sig_transdc_resp-reg_receiver"/>
</dbReference>
<evidence type="ECO:0000256" key="4">
    <source>
        <dbReference type="PROSITE-ProRule" id="PRU00169"/>
    </source>
</evidence>
<dbReference type="GO" id="GO:0003677">
    <property type="term" value="F:DNA binding"/>
    <property type="evidence" value="ECO:0007669"/>
    <property type="project" value="UniProtKB-KW"/>
</dbReference>
<dbReference type="Proteomes" id="UP000474758">
    <property type="component" value="Unassembled WGS sequence"/>
</dbReference>
<keyword evidence="3" id="KW-0804">Transcription</keyword>
<keyword evidence="1" id="KW-0805">Transcription regulation</keyword>
<evidence type="ECO:0000313" key="7">
    <source>
        <dbReference type="EMBL" id="NGQ92659.1"/>
    </source>
</evidence>
<accession>A0A6M1TQU6</accession>